<dbReference type="InterPro" id="IPR011453">
    <property type="entry name" value="DUF1559"/>
</dbReference>
<accession>A0A518B7X6</accession>
<dbReference type="AlphaFoldDB" id="A0A518B7X6"/>
<evidence type="ECO:0000313" key="3">
    <source>
        <dbReference type="Proteomes" id="UP000317093"/>
    </source>
</evidence>
<dbReference type="Pfam" id="PF07596">
    <property type="entry name" value="SBP_bac_10"/>
    <property type="match status" value="1"/>
</dbReference>
<dbReference type="Proteomes" id="UP000317093">
    <property type="component" value="Chromosome"/>
</dbReference>
<keyword evidence="3" id="KW-1185">Reference proteome</keyword>
<dbReference type="NCBIfam" id="TIGR02532">
    <property type="entry name" value="IV_pilin_GFxxxE"/>
    <property type="match status" value="1"/>
</dbReference>
<dbReference type="Gene3D" id="3.30.700.10">
    <property type="entry name" value="Glycoprotein, Type 4 Pilin"/>
    <property type="match status" value="1"/>
</dbReference>
<feature type="domain" description="DUF1559" evidence="1">
    <location>
        <begin position="32"/>
        <end position="298"/>
    </location>
</feature>
<name>A0A518B7X6_9BACT</name>
<dbReference type="NCBIfam" id="TIGR04294">
    <property type="entry name" value="pre_pil_HX9DG"/>
    <property type="match status" value="1"/>
</dbReference>
<sequence>MKNSRRGFTLVELLVVIAIIGVLVALLLPAVQQAREAARRAQCKNNLNQLGRALHNYHQTFGMFPIGYLSGNGSTSNTSQYLGWGWSSLLLPYVDKQEIYDRLNVGNVRFDPCSNSDHRQFGKTQLSVFRCPSDTGANLNTRLPNQKFGGSCSDQDVQMATSNYIGCIGTKWVGYNSKPVPSDTGNGIFRRVSSTRIADISDGSSFTIALGERESGRTVNNVVPFHHGAVWVGKSAFDGSQNPDIDRANMLMTTEHANGADSRRINGGDPFAFSSLHEGGAQFVFADGSVRYLSENVNSRPHSASSPPTAFGVWQKLGSINDGQIVGDF</sequence>
<dbReference type="InterPro" id="IPR027558">
    <property type="entry name" value="Pre_pil_HX9DG_C"/>
</dbReference>
<dbReference type="InterPro" id="IPR045584">
    <property type="entry name" value="Pilin-like"/>
</dbReference>
<dbReference type="Pfam" id="PF07963">
    <property type="entry name" value="N_methyl"/>
    <property type="match status" value="1"/>
</dbReference>
<dbReference type="PROSITE" id="PS00409">
    <property type="entry name" value="PROKAR_NTER_METHYL"/>
    <property type="match status" value="1"/>
</dbReference>
<dbReference type="PANTHER" id="PTHR30093">
    <property type="entry name" value="GENERAL SECRETION PATHWAY PROTEIN G"/>
    <property type="match status" value="1"/>
</dbReference>
<organism evidence="2 3">
    <name type="scientific">Kolteria novifilia</name>
    <dbReference type="NCBI Taxonomy" id="2527975"/>
    <lineage>
        <taxon>Bacteria</taxon>
        <taxon>Pseudomonadati</taxon>
        <taxon>Planctomycetota</taxon>
        <taxon>Planctomycetia</taxon>
        <taxon>Kolteriales</taxon>
        <taxon>Kolteriaceae</taxon>
        <taxon>Kolteria</taxon>
    </lineage>
</organism>
<reference evidence="2 3" key="1">
    <citation type="submission" date="2019-02" db="EMBL/GenBank/DDBJ databases">
        <title>Deep-cultivation of Planctomycetes and their phenomic and genomic characterization uncovers novel biology.</title>
        <authorList>
            <person name="Wiegand S."/>
            <person name="Jogler M."/>
            <person name="Boedeker C."/>
            <person name="Pinto D."/>
            <person name="Vollmers J."/>
            <person name="Rivas-Marin E."/>
            <person name="Kohn T."/>
            <person name="Peeters S.H."/>
            <person name="Heuer A."/>
            <person name="Rast P."/>
            <person name="Oberbeckmann S."/>
            <person name="Bunk B."/>
            <person name="Jeske O."/>
            <person name="Meyerdierks A."/>
            <person name="Storesund J.E."/>
            <person name="Kallscheuer N."/>
            <person name="Luecker S."/>
            <person name="Lage O.M."/>
            <person name="Pohl T."/>
            <person name="Merkel B.J."/>
            <person name="Hornburger P."/>
            <person name="Mueller R.-W."/>
            <person name="Bruemmer F."/>
            <person name="Labrenz M."/>
            <person name="Spormann A.M."/>
            <person name="Op den Camp H."/>
            <person name="Overmann J."/>
            <person name="Amann R."/>
            <person name="Jetten M.S.M."/>
            <person name="Mascher T."/>
            <person name="Medema M.H."/>
            <person name="Devos D.P."/>
            <person name="Kaster A.-K."/>
            <person name="Ovreas L."/>
            <person name="Rohde M."/>
            <person name="Galperin M.Y."/>
            <person name="Jogler C."/>
        </authorList>
    </citation>
    <scope>NUCLEOTIDE SEQUENCE [LARGE SCALE GENOMIC DNA]</scope>
    <source>
        <strain evidence="2 3">Pan216</strain>
    </source>
</reference>
<dbReference type="RefSeq" id="WP_419192715.1">
    <property type="nucleotide sequence ID" value="NZ_CP036279.1"/>
</dbReference>
<dbReference type="PANTHER" id="PTHR30093:SF2">
    <property type="entry name" value="TYPE II SECRETION SYSTEM PROTEIN H"/>
    <property type="match status" value="1"/>
</dbReference>
<protein>
    <submittedName>
        <fullName evidence="2">Putative major pilin subunit</fullName>
    </submittedName>
</protein>
<evidence type="ECO:0000259" key="1">
    <source>
        <dbReference type="Pfam" id="PF07596"/>
    </source>
</evidence>
<gene>
    <name evidence="2" type="ORF">Pan216_39550</name>
</gene>
<evidence type="ECO:0000313" key="2">
    <source>
        <dbReference type="EMBL" id="QDU63080.1"/>
    </source>
</evidence>
<dbReference type="SUPFAM" id="SSF54523">
    <property type="entry name" value="Pili subunits"/>
    <property type="match status" value="1"/>
</dbReference>
<dbReference type="KEGG" id="knv:Pan216_39550"/>
<dbReference type="InterPro" id="IPR012902">
    <property type="entry name" value="N_methyl_site"/>
</dbReference>
<dbReference type="EMBL" id="CP036279">
    <property type="protein sequence ID" value="QDU63080.1"/>
    <property type="molecule type" value="Genomic_DNA"/>
</dbReference>
<proteinExistence type="predicted"/>